<proteinExistence type="predicted"/>
<dbReference type="AlphaFoldDB" id="L1IKY6"/>
<keyword evidence="5" id="KW-1185">Reference proteome</keyword>
<dbReference type="PROSITE" id="PS50006">
    <property type="entry name" value="FHA_DOMAIN"/>
    <property type="match status" value="1"/>
</dbReference>
<feature type="compositionally biased region" description="Basic residues" evidence="1">
    <location>
        <begin position="210"/>
        <end position="222"/>
    </location>
</feature>
<sequence length="567" mass="62417">MISSPLSSSSSSSTSPPSLTWLNSIPSLHAHDQAPAEQVSRRRALKGAYKLRREDSGEVIGIDQTPFIVGRGHRCNLRIKHDQVSSTHCILHFFSQFDDVFLEDCSSNGTYVNGERVDSVALLPRHARIGITKQHVYVLESSQSLAEGTIENLKAAGKNVHGNTEEVTGKHLRIFEDSFVPSKAGKEANVQSGIEFVNPALPITATSKHSLTKKKRARKVKSKSTSQEQVNKSVGPLFISGEHPIQRITEQDLVSWTDDSHNPDTSASLEMAPVKTSSEWPLVTRGPSPLQLAIDFAARKGGGEGVEGMRKELLGTEERSALKSAEARKIGKSHRVNSSGSQAAGDSFDVSGGRRSSNKLEREGSDDTAIQLFAAAAASSTKGSFSALDEIQSFLQPPDQTLPATKDKILSPLPPRSQGELEIKWGWCTVKCRRSRFLSFNRKCFLRLQDDSLMLKCVKMNSDIALQCFMSLDAKKVLMLDVKQWQAALCPRNSRRLYLTWQPAGGELGKSWEDLPHPSADVSPYGLLDFPLGRGLFELTLRSEEERGDWYLLLLSRSECARASYLA</sequence>
<dbReference type="Pfam" id="PF00498">
    <property type="entry name" value="FHA"/>
    <property type="match status" value="1"/>
</dbReference>
<dbReference type="RefSeq" id="XP_005823898.1">
    <property type="nucleotide sequence ID" value="XM_005823841.1"/>
</dbReference>
<evidence type="ECO:0000313" key="3">
    <source>
        <dbReference type="EMBL" id="EKX36918.1"/>
    </source>
</evidence>
<evidence type="ECO:0000256" key="1">
    <source>
        <dbReference type="SAM" id="MobiDB-lite"/>
    </source>
</evidence>
<dbReference type="Gene3D" id="2.60.200.20">
    <property type="match status" value="1"/>
</dbReference>
<dbReference type="Proteomes" id="UP000011087">
    <property type="component" value="Unassembled WGS sequence"/>
</dbReference>
<dbReference type="EMBL" id="JH993066">
    <property type="protein sequence ID" value="EKX36918.1"/>
    <property type="molecule type" value="Genomic_DNA"/>
</dbReference>
<reference evidence="4" key="3">
    <citation type="submission" date="2016-03" db="UniProtKB">
        <authorList>
            <consortium name="EnsemblProtists"/>
        </authorList>
    </citation>
    <scope>IDENTIFICATION</scope>
</reference>
<evidence type="ECO:0000259" key="2">
    <source>
        <dbReference type="PROSITE" id="PS50006"/>
    </source>
</evidence>
<name>L1IKY6_GUITC</name>
<feature type="domain" description="FHA" evidence="2">
    <location>
        <begin position="67"/>
        <end position="117"/>
    </location>
</feature>
<dbReference type="GeneID" id="17293671"/>
<organism evidence="3">
    <name type="scientific">Guillardia theta (strain CCMP2712)</name>
    <name type="common">Cryptophyte</name>
    <dbReference type="NCBI Taxonomy" id="905079"/>
    <lineage>
        <taxon>Eukaryota</taxon>
        <taxon>Cryptophyceae</taxon>
        <taxon>Pyrenomonadales</taxon>
        <taxon>Geminigeraceae</taxon>
        <taxon>Guillardia</taxon>
    </lineage>
</organism>
<reference evidence="5" key="2">
    <citation type="submission" date="2012-11" db="EMBL/GenBank/DDBJ databases">
        <authorList>
            <person name="Kuo A."/>
            <person name="Curtis B.A."/>
            <person name="Tanifuji G."/>
            <person name="Burki F."/>
            <person name="Gruber A."/>
            <person name="Irimia M."/>
            <person name="Maruyama S."/>
            <person name="Arias M.C."/>
            <person name="Ball S.G."/>
            <person name="Gile G.H."/>
            <person name="Hirakawa Y."/>
            <person name="Hopkins J.F."/>
            <person name="Rensing S.A."/>
            <person name="Schmutz J."/>
            <person name="Symeonidi A."/>
            <person name="Elias M."/>
            <person name="Eveleigh R.J."/>
            <person name="Herman E.K."/>
            <person name="Klute M.J."/>
            <person name="Nakayama T."/>
            <person name="Obornik M."/>
            <person name="Reyes-Prieto A."/>
            <person name="Armbrust E.V."/>
            <person name="Aves S.J."/>
            <person name="Beiko R.G."/>
            <person name="Coutinho P."/>
            <person name="Dacks J.B."/>
            <person name="Durnford D.G."/>
            <person name="Fast N.M."/>
            <person name="Green B.R."/>
            <person name="Grisdale C."/>
            <person name="Hempe F."/>
            <person name="Henrissat B."/>
            <person name="Hoppner M.P."/>
            <person name="Ishida K.-I."/>
            <person name="Kim E."/>
            <person name="Koreny L."/>
            <person name="Kroth P.G."/>
            <person name="Liu Y."/>
            <person name="Malik S.-B."/>
            <person name="Maier U.G."/>
            <person name="McRose D."/>
            <person name="Mock T."/>
            <person name="Neilson J.A."/>
            <person name="Onodera N.T."/>
            <person name="Poole A.M."/>
            <person name="Pritham E.J."/>
            <person name="Richards T.A."/>
            <person name="Rocap G."/>
            <person name="Roy S.W."/>
            <person name="Sarai C."/>
            <person name="Schaack S."/>
            <person name="Shirato S."/>
            <person name="Slamovits C.H."/>
            <person name="Spencer D.F."/>
            <person name="Suzuki S."/>
            <person name="Worden A.Z."/>
            <person name="Zauner S."/>
            <person name="Barry K."/>
            <person name="Bell C."/>
            <person name="Bharti A.K."/>
            <person name="Crow J.A."/>
            <person name="Grimwood J."/>
            <person name="Kramer R."/>
            <person name="Lindquist E."/>
            <person name="Lucas S."/>
            <person name="Salamov A."/>
            <person name="McFadden G.I."/>
            <person name="Lane C.E."/>
            <person name="Keeling P.J."/>
            <person name="Gray M.W."/>
            <person name="Grigoriev I.V."/>
            <person name="Archibald J.M."/>
        </authorList>
    </citation>
    <scope>NUCLEOTIDE SEQUENCE</scope>
    <source>
        <strain evidence="5">CCMP2712</strain>
    </source>
</reference>
<dbReference type="InterPro" id="IPR000253">
    <property type="entry name" value="FHA_dom"/>
</dbReference>
<dbReference type="OrthoDB" id="1305878at2759"/>
<dbReference type="HOGENOM" id="CLU_480999_0_0_1"/>
<dbReference type="PaxDb" id="55529-EKX36918"/>
<gene>
    <name evidence="3" type="ORF">GUITHDRAFT_116941</name>
</gene>
<dbReference type="EnsemblProtists" id="EKX36918">
    <property type="protein sequence ID" value="EKX36918"/>
    <property type="gene ID" value="GUITHDRAFT_116941"/>
</dbReference>
<dbReference type="SMART" id="SM00240">
    <property type="entry name" value="FHA"/>
    <property type="match status" value="1"/>
</dbReference>
<dbReference type="KEGG" id="gtt:GUITHDRAFT_116941"/>
<evidence type="ECO:0000313" key="4">
    <source>
        <dbReference type="EnsemblProtists" id="EKX36918"/>
    </source>
</evidence>
<feature type="region of interest" description="Disordered" evidence="1">
    <location>
        <begin position="208"/>
        <end position="229"/>
    </location>
</feature>
<accession>L1IKY6</accession>
<protein>
    <recommendedName>
        <fullName evidence="2">FHA domain-containing protein</fullName>
    </recommendedName>
</protein>
<dbReference type="CDD" id="cd00060">
    <property type="entry name" value="FHA"/>
    <property type="match status" value="1"/>
</dbReference>
<feature type="region of interest" description="Disordered" evidence="1">
    <location>
        <begin position="317"/>
        <end position="364"/>
    </location>
</feature>
<dbReference type="InterPro" id="IPR008984">
    <property type="entry name" value="SMAD_FHA_dom_sf"/>
</dbReference>
<evidence type="ECO:0000313" key="5">
    <source>
        <dbReference type="Proteomes" id="UP000011087"/>
    </source>
</evidence>
<feature type="compositionally biased region" description="Basic and acidic residues" evidence="1">
    <location>
        <begin position="317"/>
        <end position="329"/>
    </location>
</feature>
<reference evidence="3 5" key="1">
    <citation type="journal article" date="2012" name="Nature">
        <title>Algal genomes reveal evolutionary mosaicism and the fate of nucleomorphs.</title>
        <authorList>
            <consortium name="DOE Joint Genome Institute"/>
            <person name="Curtis B.A."/>
            <person name="Tanifuji G."/>
            <person name="Burki F."/>
            <person name="Gruber A."/>
            <person name="Irimia M."/>
            <person name="Maruyama S."/>
            <person name="Arias M.C."/>
            <person name="Ball S.G."/>
            <person name="Gile G.H."/>
            <person name="Hirakawa Y."/>
            <person name="Hopkins J.F."/>
            <person name="Kuo A."/>
            <person name="Rensing S.A."/>
            <person name="Schmutz J."/>
            <person name="Symeonidi A."/>
            <person name="Elias M."/>
            <person name="Eveleigh R.J."/>
            <person name="Herman E.K."/>
            <person name="Klute M.J."/>
            <person name="Nakayama T."/>
            <person name="Obornik M."/>
            <person name="Reyes-Prieto A."/>
            <person name="Armbrust E.V."/>
            <person name="Aves S.J."/>
            <person name="Beiko R.G."/>
            <person name="Coutinho P."/>
            <person name="Dacks J.B."/>
            <person name="Durnford D.G."/>
            <person name="Fast N.M."/>
            <person name="Green B.R."/>
            <person name="Grisdale C.J."/>
            <person name="Hempel F."/>
            <person name="Henrissat B."/>
            <person name="Hoppner M.P."/>
            <person name="Ishida K."/>
            <person name="Kim E."/>
            <person name="Koreny L."/>
            <person name="Kroth P.G."/>
            <person name="Liu Y."/>
            <person name="Malik S.B."/>
            <person name="Maier U.G."/>
            <person name="McRose D."/>
            <person name="Mock T."/>
            <person name="Neilson J.A."/>
            <person name="Onodera N.T."/>
            <person name="Poole A.M."/>
            <person name="Pritham E.J."/>
            <person name="Richards T.A."/>
            <person name="Rocap G."/>
            <person name="Roy S.W."/>
            <person name="Sarai C."/>
            <person name="Schaack S."/>
            <person name="Shirato S."/>
            <person name="Slamovits C.H."/>
            <person name="Spencer D.F."/>
            <person name="Suzuki S."/>
            <person name="Worden A.Z."/>
            <person name="Zauner S."/>
            <person name="Barry K."/>
            <person name="Bell C."/>
            <person name="Bharti A.K."/>
            <person name="Crow J.A."/>
            <person name="Grimwood J."/>
            <person name="Kramer R."/>
            <person name="Lindquist E."/>
            <person name="Lucas S."/>
            <person name="Salamov A."/>
            <person name="McFadden G.I."/>
            <person name="Lane C.E."/>
            <person name="Keeling P.J."/>
            <person name="Gray M.W."/>
            <person name="Grigoriev I.V."/>
            <person name="Archibald J.M."/>
        </authorList>
    </citation>
    <scope>NUCLEOTIDE SEQUENCE</scope>
    <source>
        <strain evidence="3 5">CCMP2712</strain>
    </source>
</reference>
<dbReference type="SUPFAM" id="SSF49879">
    <property type="entry name" value="SMAD/FHA domain"/>
    <property type="match status" value="1"/>
</dbReference>